<comment type="caution">
    <text evidence="6">The sequence shown here is derived from an EMBL/GenBank/DDBJ whole genome shotgun (WGS) entry which is preliminary data.</text>
</comment>
<evidence type="ECO:0000256" key="2">
    <source>
        <dbReference type="ARBA" id="ARBA00022692"/>
    </source>
</evidence>
<comment type="subcellular location">
    <subcellularLocation>
        <location evidence="1">Membrane</location>
        <topology evidence="1">Multi-pass membrane protein</topology>
    </subcellularLocation>
</comment>
<feature type="transmembrane region" description="Helical" evidence="5">
    <location>
        <begin position="63"/>
        <end position="86"/>
    </location>
</feature>
<evidence type="ECO:0000256" key="3">
    <source>
        <dbReference type="ARBA" id="ARBA00022989"/>
    </source>
</evidence>
<reference evidence="6 7" key="1">
    <citation type="submission" date="2020-08" db="EMBL/GenBank/DDBJ databases">
        <title>Genomic Encyclopedia of Type Strains, Phase III (KMG-III): the genomes of soil and plant-associated and newly described type strains.</title>
        <authorList>
            <person name="Whitman W."/>
        </authorList>
    </citation>
    <scope>NUCLEOTIDE SEQUENCE [LARGE SCALE GENOMIC DNA]</scope>
    <source>
        <strain evidence="6 7">CECT 4462</strain>
    </source>
</reference>
<keyword evidence="4 5" id="KW-0472">Membrane</keyword>
<keyword evidence="7" id="KW-1185">Reference proteome</keyword>
<protein>
    <recommendedName>
        <fullName evidence="8">Preprotein translocase subunit SecA</fullName>
    </recommendedName>
</protein>
<dbReference type="RefSeq" id="WP_183167086.1">
    <property type="nucleotide sequence ID" value="NZ_JACHXI010000013.1"/>
</dbReference>
<feature type="transmembrane region" description="Helical" evidence="5">
    <location>
        <begin position="20"/>
        <end position="42"/>
    </location>
</feature>
<dbReference type="InterPro" id="IPR027359">
    <property type="entry name" value="Volt_channel_dom_sf"/>
</dbReference>
<evidence type="ECO:0000256" key="5">
    <source>
        <dbReference type="SAM" id="Phobius"/>
    </source>
</evidence>
<name>A0A839T7F8_AZOMA</name>
<feature type="transmembrane region" description="Helical" evidence="5">
    <location>
        <begin position="106"/>
        <end position="133"/>
    </location>
</feature>
<keyword evidence="2 5" id="KW-0812">Transmembrane</keyword>
<evidence type="ECO:0000313" key="6">
    <source>
        <dbReference type="EMBL" id="MBB3104194.1"/>
    </source>
</evidence>
<evidence type="ECO:0008006" key="8">
    <source>
        <dbReference type="Google" id="ProtNLM"/>
    </source>
</evidence>
<keyword evidence="3 5" id="KW-1133">Transmembrane helix</keyword>
<dbReference type="GO" id="GO:0016020">
    <property type="term" value="C:membrane"/>
    <property type="evidence" value="ECO:0007669"/>
    <property type="project" value="UniProtKB-SubCell"/>
</dbReference>
<dbReference type="SUPFAM" id="SSF81324">
    <property type="entry name" value="Voltage-gated potassium channels"/>
    <property type="match status" value="1"/>
</dbReference>
<accession>A0A839T7F8</accession>
<evidence type="ECO:0000256" key="4">
    <source>
        <dbReference type="ARBA" id="ARBA00023136"/>
    </source>
</evidence>
<organism evidence="6 7">
    <name type="scientific">Azomonas macrocytogenes</name>
    <name type="common">Azotobacter macrocytogenes</name>
    <dbReference type="NCBI Taxonomy" id="69962"/>
    <lineage>
        <taxon>Bacteria</taxon>
        <taxon>Pseudomonadati</taxon>
        <taxon>Pseudomonadota</taxon>
        <taxon>Gammaproteobacteria</taxon>
        <taxon>Pseudomonadales</taxon>
        <taxon>Pseudomonadaceae</taxon>
        <taxon>Azomonas</taxon>
    </lineage>
</organism>
<dbReference type="AlphaFoldDB" id="A0A839T7F8"/>
<dbReference type="Gene3D" id="1.20.120.350">
    <property type="entry name" value="Voltage-gated potassium channels. Chain C"/>
    <property type="match status" value="1"/>
</dbReference>
<proteinExistence type="predicted"/>
<dbReference type="Proteomes" id="UP000549250">
    <property type="component" value="Unassembled WGS sequence"/>
</dbReference>
<evidence type="ECO:0000256" key="1">
    <source>
        <dbReference type="ARBA" id="ARBA00004141"/>
    </source>
</evidence>
<gene>
    <name evidence="6" type="ORF">FHR87_002609</name>
</gene>
<evidence type="ECO:0000313" key="7">
    <source>
        <dbReference type="Proteomes" id="UP000549250"/>
    </source>
</evidence>
<sequence length="340" mass="39740">MAEHPRYTPERDRLHALWETFIVTLVCLNLGLLLFDSLFMLAPIDQTLAVWLPQLHGFYIQRIHAHLVQIDLVFIAFFVFDVLFGWAVALQEKRYARWYYYPFAHWYDVLGCIPLGGFRWLRILRVFALLLRLQRLQLIDMRRWAIYGFVNRYYQLLLEEVSDRVMIKVFTRLQQEIGARDDLAQRLIHEVIRPRKQRLLDDLARRLQGMLEGGYHNNRGAIENYVSGLIHQALTDTPKLHNLRRLPLGERLADGIDEALTDIAGRLLQGAVSGLQSAPFQALARNLADQFFEAWLHQEDNTDLALEELLVDIIEVLKQQIVDRHWSNFVGPQVPVDQPV</sequence>
<dbReference type="EMBL" id="JACHXI010000013">
    <property type="protein sequence ID" value="MBB3104194.1"/>
    <property type="molecule type" value="Genomic_DNA"/>
</dbReference>